<dbReference type="SUPFAM" id="SSF53756">
    <property type="entry name" value="UDP-Glycosyltransferase/glycogen phosphorylase"/>
    <property type="match status" value="1"/>
</dbReference>
<dbReference type="PANTHER" id="PTHR12526">
    <property type="entry name" value="GLYCOSYLTRANSFERASE"/>
    <property type="match status" value="1"/>
</dbReference>
<evidence type="ECO:0000313" key="3">
    <source>
        <dbReference type="Proteomes" id="UP000708576"/>
    </source>
</evidence>
<reference evidence="2 3" key="1">
    <citation type="journal article" date="2015" name="Int. J. Syst. Evol. Microbiol.">
        <title>Carboxylicivirga linearis sp. nov., isolated from a sea cucumber culture pond.</title>
        <authorList>
            <person name="Wang F.Q."/>
            <person name="Zhou Y.X."/>
            <person name="Lin X.Z."/>
            <person name="Chen G.J."/>
            <person name="Du Z.J."/>
        </authorList>
    </citation>
    <scope>NUCLEOTIDE SEQUENCE [LARGE SCALE GENOMIC DNA]</scope>
    <source>
        <strain evidence="2 3">FB218</strain>
    </source>
</reference>
<name>A0ABS5JWF7_9BACT</name>
<dbReference type="Pfam" id="PF13439">
    <property type="entry name" value="Glyco_transf_4"/>
    <property type="match status" value="1"/>
</dbReference>
<dbReference type="Proteomes" id="UP000708576">
    <property type="component" value="Unassembled WGS sequence"/>
</dbReference>
<dbReference type="Pfam" id="PF13692">
    <property type="entry name" value="Glyco_trans_1_4"/>
    <property type="match status" value="1"/>
</dbReference>
<proteinExistence type="predicted"/>
<organism evidence="2 3">
    <name type="scientific">Carboxylicivirga linearis</name>
    <dbReference type="NCBI Taxonomy" id="1628157"/>
    <lineage>
        <taxon>Bacteria</taxon>
        <taxon>Pseudomonadati</taxon>
        <taxon>Bacteroidota</taxon>
        <taxon>Bacteroidia</taxon>
        <taxon>Marinilabiliales</taxon>
        <taxon>Marinilabiliaceae</taxon>
        <taxon>Carboxylicivirga</taxon>
    </lineage>
</organism>
<protein>
    <submittedName>
        <fullName evidence="2">Glycosyltransferase family 4 protein</fullName>
    </submittedName>
</protein>
<sequence>MGNAPQSSICFVIPRYVTFSTGGAEIQVYYLVNEFLRRGWKVEVLCAGKGKEEEIKNSPYFDARIHYHYYSYKTFRFLEFFSALFLLFKTQSDIYYQRTDFALTAACAYYCRLRKRKMVYAMAHDKDAEKGKYIREFKQFTYQSKFKQILRKLDFLLVDRMVEWGKRKANFILAQNIYQKEQFEDSFYRTPTIIPSSYQNNISDSIEKENIVLWVANMTSDKQPELFYQVVNKLQTTKGWRFVMVGKKSKELVRNENSIVEIKGELSYSDTLEWFKKAKIFINTSSAEGMPNTFIQAWFNKVLVLSLKVDPNFLLREKQLGYVFNNEIDALVDFLNRLIAYDMDIAEILDKAYSYASETFDVRRNVDKLITLIQN</sequence>
<dbReference type="Gene3D" id="3.40.50.2000">
    <property type="entry name" value="Glycogen Phosphorylase B"/>
    <property type="match status" value="2"/>
</dbReference>
<dbReference type="EMBL" id="JAGUCO010000008">
    <property type="protein sequence ID" value="MBS2099110.1"/>
    <property type="molecule type" value="Genomic_DNA"/>
</dbReference>
<feature type="domain" description="Glycosyltransferase subfamily 4-like N-terminal" evidence="1">
    <location>
        <begin position="22"/>
        <end position="159"/>
    </location>
</feature>
<evidence type="ECO:0000259" key="1">
    <source>
        <dbReference type="Pfam" id="PF13439"/>
    </source>
</evidence>
<keyword evidence="3" id="KW-1185">Reference proteome</keyword>
<gene>
    <name evidence="2" type="ORF">KEM10_12530</name>
</gene>
<comment type="caution">
    <text evidence="2">The sequence shown here is derived from an EMBL/GenBank/DDBJ whole genome shotgun (WGS) entry which is preliminary data.</text>
</comment>
<dbReference type="PANTHER" id="PTHR12526:SF630">
    <property type="entry name" value="GLYCOSYLTRANSFERASE"/>
    <property type="match status" value="1"/>
</dbReference>
<dbReference type="CDD" id="cd03801">
    <property type="entry name" value="GT4_PimA-like"/>
    <property type="match status" value="1"/>
</dbReference>
<dbReference type="InterPro" id="IPR028098">
    <property type="entry name" value="Glyco_trans_4-like_N"/>
</dbReference>
<evidence type="ECO:0000313" key="2">
    <source>
        <dbReference type="EMBL" id="MBS2099110.1"/>
    </source>
</evidence>
<dbReference type="RefSeq" id="WP_212216353.1">
    <property type="nucleotide sequence ID" value="NZ_JAGUCO010000008.1"/>
</dbReference>
<accession>A0ABS5JWF7</accession>